<dbReference type="GO" id="GO:0008757">
    <property type="term" value="F:S-adenosylmethionine-dependent methyltransferase activity"/>
    <property type="evidence" value="ECO:0007669"/>
    <property type="project" value="UniProtKB-ARBA"/>
</dbReference>
<evidence type="ECO:0000313" key="1">
    <source>
        <dbReference type="EMBL" id="OJA15954.1"/>
    </source>
</evidence>
<organism evidence="1 2">
    <name type="scientific">Rhizopogon vesiculosus</name>
    <dbReference type="NCBI Taxonomy" id="180088"/>
    <lineage>
        <taxon>Eukaryota</taxon>
        <taxon>Fungi</taxon>
        <taxon>Dikarya</taxon>
        <taxon>Basidiomycota</taxon>
        <taxon>Agaricomycotina</taxon>
        <taxon>Agaricomycetes</taxon>
        <taxon>Agaricomycetidae</taxon>
        <taxon>Boletales</taxon>
        <taxon>Suillineae</taxon>
        <taxon>Rhizopogonaceae</taxon>
        <taxon>Rhizopogon</taxon>
    </lineage>
</organism>
<dbReference type="EMBL" id="LVVM01002773">
    <property type="protein sequence ID" value="OJA15954.1"/>
    <property type="molecule type" value="Genomic_DNA"/>
</dbReference>
<accession>A0A1J8R2F1</accession>
<dbReference type="Proteomes" id="UP000183567">
    <property type="component" value="Unassembled WGS sequence"/>
</dbReference>
<dbReference type="Gene3D" id="3.40.50.150">
    <property type="entry name" value="Vaccinia Virus protein VP39"/>
    <property type="match status" value="1"/>
</dbReference>
<reference evidence="1 2" key="1">
    <citation type="submission" date="2016-03" db="EMBL/GenBank/DDBJ databases">
        <title>Comparative genomics of the ectomycorrhizal sister species Rhizopogon vinicolor and Rhizopogon vesiculosus (Basidiomycota: Boletales) reveals a divergence of the mating type B locus.</title>
        <authorList>
            <person name="Mujic A.B."/>
            <person name="Kuo A."/>
            <person name="Tritt A."/>
            <person name="Lipzen A."/>
            <person name="Chen C."/>
            <person name="Johnson J."/>
            <person name="Sharma A."/>
            <person name="Barry K."/>
            <person name="Grigoriev I.V."/>
            <person name="Spatafora J.W."/>
        </authorList>
    </citation>
    <scope>NUCLEOTIDE SEQUENCE [LARGE SCALE GENOMIC DNA]</scope>
    <source>
        <strain evidence="1 2">AM-OR11-056</strain>
    </source>
</reference>
<dbReference type="PANTHER" id="PTHR14614:SF130">
    <property type="entry name" value="PROTEIN-LYSINE N-METHYLTRANSFERASE EEF2KMT"/>
    <property type="match status" value="1"/>
</dbReference>
<protein>
    <recommendedName>
        <fullName evidence="3">FAM86 N-terminal domain-containing protein</fullName>
    </recommendedName>
</protein>
<sequence length="384" mass="42796">MSMSFTSAVDFDDGLLNLLKGYSALIPPAHLRFPLHHSFTEAHTFLLNQVLLDSHLEKYPPSGRYQQAFWKWAIDHLERMDNGEEDGEIDTRIYDRYLSLILGSSDPSGPPPDSYMTYYWKPRSSLGSADQNDHENITLLESRTTIESGTTGLRTWRASFVLASYLIANAGMMDTLLLLRLDNYLRIPEMIRDQTVLELGCGTGFLGIVVATLHQKFNQCHQSNSQAFPGVLLTDVNSGVLSRCRDNVRLSCNPSSTHPSIHFSTLDWFDALSRPVNENAVAGFLSKARAGIVIGADIVFDPSLVPPLVATLRLALSSEITRMVILALTVRNERTLTYFLTEAVKELDVEEVPHTLTAATDFHLDTTGVDAGLHVKIFIFTLHN</sequence>
<gene>
    <name evidence="1" type="primary">RVUP35</name>
    <name evidence="1" type="ORF">AZE42_04777</name>
</gene>
<dbReference type="AlphaFoldDB" id="A0A1J8R2F1"/>
<comment type="caution">
    <text evidence="1">The sequence shown here is derived from an EMBL/GenBank/DDBJ whole genome shotgun (WGS) entry which is preliminary data.</text>
</comment>
<evidence type="ECO:0008006" key="3">
    <source>
        <dbReference type="Google" id="ProtNLM"/>
    </source>
</evidence>
<dbReference type="STRING" id="180088.A0A1J8R2F1"/>
<evidence type="ECO:0000313" key="2">
    <source>
        <dbReference type="Proteomes" id="UP000183567"/>
    </source>
</evidence>
<dbReference type="CDD" id="cd02440">
    <property type="entry name" value="AdoMet_MTases"/>
    <property type="match status" value="1"/>
</dbReference>
<dbReference type="PANTHER" id="PTHR14614">
    <property type="entry name" value="HEPATOCELLULAR CARCINOMA-ASSOCIATED ANTIGEN"/>
    <property type="match status" value="1"/>
</dbReference>
<dbReference type="SUPFAM" id="SSF53335">
    <property type="entry name" value="S-adenosyl-L-methionine-dependent methyltransferases"/>
    <property type="match status" value="1"/>
</dbReference>
<dbReference type="OrthoDB" id="194386at2759"/>
<name>A0A1J8R2F1_9AGAM</name>
<keyword evidence="2" id="KW-1185">Reference proteome</keyword>
<dbReference type="InterPro" id="IPR019410">
    <property type="entry name" value="Methyltransf_16"/>
</dbReference>
<dbReference type="InterPro" id="IPR029063">
    <property type="entry name" value="SAM-dependent_MTases_sf"/>
</dbReference>
<dbReference type="Pfam" id="PF10294">
    <property type="entry name" value="Methyltransf_16"/>
    <property type="match status" value="1"/>
</dbReference>
<proteinExistence type="predicted"/>